<feature type="non-terminal residue" evidence="1">
    <location>
        <position position="1"/>
    </location>
</feature>
<proteinExistence type="predicted"/>
<dbReference type="EMBL" id="JAJSOF020000027">
    <property type="protein sequence ID" value="KAJ4433107.1"/>
    <property type="molecule type" value="Genomic_DNA"/>
</dbReference>
<keyword evidence="2" id="KW-1185">Reference proteome</keyword>
<gene>
    <name evidence="1" type="ORF">ANN_15364</name>
</gene>
<name>A0ABQ8SG79_PERAM</name>
<sequence length="133" mass="14781">NKDRGSRSKLSVGKNARECHRGLQETFSYKFVIVSGSEFSVGKDLTEDNPCTCHTSISNEEIELVSFRQTVDGLYDKGPGSWYQPSSKTTLVYENHIMMGSTSQRYENGSVIYDAQGVIVMLCPKEKLAIDAS</sequence>
<evidence type="ECO:0000313" key="2">
    <source>
        <dbReference type="Proteomes" id="UP001148838"/>
    </source>
</evidence>
<reference evidence="1 2" key="1">
    <citation type="journal article" date="2022" name="Allergy">
        <title>Genome assembly and annotation of Periplaneta americana reveal a comprehensive cockroach allergen profile.</title>
        <authorList>
            <person name="Wang L."/>
            <person name="Xiong Q."/>
            <person name="Saelim N."/>
            <person name="Wang L."/>
            <person name="Nong W."/>
            <person name="Wan A.T."/>
            <person name="Shi M."/>
            <person name="Liu X."/>
            <person name="Cao Q."/>
            <person name="Hui J.H.L."/>
            <person name="Sookrung N."/>
            <person name="Leung T.F."/>
            <person name="Tungtrongchitr A."/>
            <person name="Tsui S.K.W."/>
        </authorList>
    </citation>
    <scope>NUCLEOTIDE SEQUENCE [LARGE SCALE GENOMIC DNA]</scope>
    <source>
        <strain evidence="1">PWHHKU_190912</strain>
    </source>
</reference>
<comment type="caution">
    <text evidence="1">The sequence shown here is derived from an EMBL/GenBank/DDBJ whole genome shotgun (WGS) entry which is preliminary data.</text>
</comment>
<accession>A0ABQ8SG79</accession>
<organism evidence="1 2">
    <name type="scientific">Periplaneta americana</name>
    <name type="common">American cockroach</name>
    <name type="synonym">Blatta americana</name>
    <dbReference type="NCBI Taxonomy" id="6978"/>
    <lineage>
        <taxon>Eukaryota</taxon>
        <taxon>Metazoa</taxon>
        <taxon>Ecdysozoa</taxon>
        <taxon>Arthropoda</taxon>
        <taxon>Hexapoda</taxon>
        <taxon>Insecta</taxon>
        <taxon>Pterygota</taxon>
        <taxon>Neoptera</taxon>
        <taxon>Polyneoptera</taxon>
        <taxon>Dictyoptera</taxon>
        <taxon>Blattodea</taxon>
        <taxon>Blattoidea</taxon>
        <taxon>Blattidae</taxon>
        <taxon>Blattinae</taxon>
        <taxon>Periplaneta</taxon>
    </lineage>
</organism>
<dbReference type="Proteomes" id="UP001148838">
    <property type="component" value="Unassembled WGS sequence"/>
</dbReference>
<evidence type="ECO:0000313" key="1">
    <source>
        <dbReference type="EMBL" id="KAJ4433107.1"/>
    </source>
</evidence>
<protein>
    <submittedName>
        <fullName evidence="1">Uncharacterized protein</fullName>
    </submittedName>
</protein>